<accession>A0A9W8NWG2</accession>
<comment type="caution">
    <text evidence="1">The sequence shown here is derived from an EMBL/GenBank/DDBJ whole genome shotgun (WGS) entry which is preliminary data.</text>
</comment>
<dbReference type="AlphaFoldDB" id="A0A9W8NWG2"/>
<gene>
    <name evidence="1" type="ORF">DFH05DRAFT_1545114</name>
</gene>
<keyword evidence="2" id="KW-1185">Reference proteome</keyword>
<evidence type="ECO:0000313" key="1">
    <source>
        <dbReference type="EMBL" id="KAJ3742236.1"/>
    </source>
</evidence>
<organism evidence="1 2">
    <name type="scientific">Lentinula detonsa</name>
    <dbReference type="NCBI Taxonomy" id="2804962"/>
    <lineage>
        <taxon>Eukaryota</taxon>
        <taxon>Fungi</taxon>
        <taxon>Dikarya</taxon>
        <taxon>Basidiomycota</taxon>
        <taxon>Agaricomycotina</taxon>
        <taxon>Agaricomycetes</taxon>
        <taxon>Agaricomycetidae</taxon>
        <taxon>Agaricales</taxon>
        <taxon>Marasmiineae</taxon>
        <taxon>Omphalotaceae</taxon>
        <taxon>Lentinula</taxon>
    </lineage>
</organism>
<proteinExistence type="predicted"/>
<evidence type="ECO:0000313" key="2">
    <source>
        <dbReference type="Proteomes" id="UP001142393"/>
    </source>
</evidence>
<reference evidence="1 2" key="1">
    <citation type="journal article" date="2023" name="Proc. Natl. Acad. Sci. U.S.A.">
        <title>A global phylogenomic analysis of the shiitake genus Lentinula.</title>
        <authorList>
            <person name="Sierra-Patev S."/>
            <person name="Min B."/>
            <person name="Naranjo-Ortiz M."/>
            <person name="Looney B."/>
            <person name="Konkel Z."/>
            <person name="Slot J.C."/>
            <person name="Sakamoto Y."/>
            <person name="Steenwyk J.L."/>
            <person name="Rokas A."/>
            <person name="Carro J."/>
            <person name="Camarero S."/>
            <person name="Ferreira P."/>
            <person name="Molpeceres G."/>
            <person name="Ruiz-Duenas F.J."/>
            <person name="Serrano A."/>
            <person name="Henrissat B."/>
            <person name="Drula E."/>
            <person name="Hughes K.W."/>
            <person name="Mata J.L."/>
            <person name="Ishikawa N.K."/>
            <person name="Vargas-Isla R."/>
            <person name="Ushijima S."/>
            <person name="Smith C.A."/>
            <person name="Donoghue J."/>
            <person name="Ahrendt S."/>
            <person name="Andreopoulos W."/>
            <person name="He G."/>
            <person name="LaButti K."/>
            <person name="Lipzen A."/>
            <person name="Ng V."/>
            <person name="Riley R."/>
            <person name="Sandor L."/>
            <person name="Barry K."/>
            <person name="Martinez A.T."/>
            <person name="Xiao Y."/>
            <person name="Gibbons J.G."/>
            <person name="Terashima K."/>
            <person name="Grigoriev I.V."/>
            <person name="Hibbett D."/>
        </authorList>
    </citation>
    <scope>NUCLEOTIDE SEQUENCE [LARGE SCALE GENOMIC DNA]</scope>
    <source>
        <strain evidence="1 2">TFB7810</strain>
    </source>
</reference>
<sequence>MHQKTSLELVLPRAIIREVASCISPRNGTEILNLALTAKCFYIYVSPFLYHWHDIEIRSLDRATILIQHLLNHPDVACLVHSLVLRPSYFQKASQQLLAGEQELAFLLKQLAPNLPQLRKFVWDGLEVPESDIWAALRAGCPLLKGIGINLGCKQLDPDSELFQFSNLQSFSLTSEIHGALYLSPHAGGENLPLALWRMLIFRCPRLRSLTLGGGGATSCSRRKLNVSPIISGCWPKLETLSFGYACASGIGDTKSLMKQLFNTFIDKHRNSLKHLSYHKFDDHTYGNGRQHYHKMALISLGDDALSMLNAIQRDRLQNLTLTSRSCCSNDLKFVKEALLSLPKLKIFGIWVDLSSIETHAEKEENKQGIYDQLREMYESCPIRLEDLKLMLSTNQKETINWRDIHLILRRKNTSFPPFAGRCQLKHFEVWNDVKFGSDRIAKEAAFRIALDEVHLGLDSAAGRDHNHNHNTHVDLNAPLLEKIVFVRWTNPELCISQHLSYQVRRQYIDRNNNAREHFGLVPLNKLAPLSAISNNFQEFNMLPRALGRLAPVLKLARKAKSWVWSQTTAVTPEVVVNIKAEERVVKDDQTHPKRYEIQLAPVSSIHERMVLHGKSLRFDDYVVTGGHKRLKKAGSGRMWGVLNSNESARRK</sequence>
<dbReference type="Proteomes" id="UP001142393">
    <property type="component" value="Unassembled WGS sequence"/>
</dbReference>
<name>A0A9W8NWG2_9AGAR</name>
<protein>
    <submittedName>
        <fullName evidence="1">Uncharacterized protein</fullName>
    </submittedName>
</protein>
<dbReference type="EMBL" id="JANVFU010000011">
    <property type="protein sequence ID" value="KAJ3742236.1"/>
    <property type="molecule type" value="Genomic_DNA"/>
</dbReference>